<evidence type="ECO:0000259" key="7">
    <source>
        <dbReference type="Pfam" id="PF07980"/>
    </source>
</evidence>
<dbReference type="InterPro" id="IPR033985">
    <property type="entry name" value="SusD-like_N"/>
</dbReference>
<accession>A0A015ST74</accession>
<evidence type="ECO:0000256" key="1">
    <source>
        <dbReference type="ARBA" id="ARBA00004442"/>
    </source>
</evidence>
<comment type="subcellular location">
    <subcellularLocation>
        <location evidence="1">Cell outer membrane</location>
    </subcellularLocation>
</comment>
<dbReference type="RefSeq" id="WP_005785207.1">
    <property type="nucleotide sequence ID" value="NZ_JGCY01000239.1"/>
</dbReference>
<reference evidence="9 10" key="1">
    <citation type="submission" date="2014-02" db="EMBL/GenBank/DDBJ databases">
        <authorList>
            <person name="Sears C."/>
            <person name="Carroll K."/>
            <person name="Sack B.R."/>
            <person name="Qadri F."/>
            <person name="Myers L.L."/>
            <person name="Chung G.-T."/>
            <person name="Escheverria P."/>
            <person name="Fraser C.M."/>
            <person name="Sadzewicz L."/>
            <person name="Shefchek K.A."/>
            <person name="Tallon L."/>
            <person name="Das S.P."/>
            <person name="Daugherty S."/>
            <person name="Mongodin E.F."/>
        </authorList>
    </citation>
    <scope>NUCLEOTIDE SEQUENCE [LARGE SCALE GENOMIC DNA]</scope>
    <source>
        <strain evidence="10">3988T(B)14</strain>
    </source>
</reference>
<evidence type="ECO:0000256" key="3">
    <source>
        <dbReference type="ARBA" id="ARBA00022729"/>
    </source>
</evidence>
<feature type="signal peptide" evidence="6">
    <location>
        <begin position="1"/>
        <end position="22"/>
    </location>
</feature>
<sequence>MKNNIRKIALGLCLTGALTACDLDVVPPADIAAENFWQTEKDAWYALNTCYATLDGVDIWDELCTDNAHSHKPWEGNFEMVQQNGISTANGYGSYYFGTVRIVNNFIANIDKCAVSEELKTRMKAEARFFRALSYLDLTTKFGKVPVITEVLAYDAPNVKRDEVETVRKFILDELAEIAEILPDSYNGSYLYETGRITRAGALALRARAALYFGNYAEAEASAGKIISEGHHSLFRVSSLTTAQQKEADEMDAYIDYAAKGIDKDKFVKGMFSYESLWHKGNASPANPEYIVTREYMADANNYDWTRYTYFIPKSFSQYDGYCSYEPMQDLIDAYWDVDGKTMRNDITMEQRKERYAEIWKDFKDMSQSQFIEKVPQTDIMKYDYMKEFRNRDSRLYVSMMFPFKGWHETIKGTFYFRWDPDLINKDGNESWTGYFYRKMVTLDPYDTWTAEEDYPVIRYAEVLLTYAEARIQNSGWDTEVQKALNDLRDRCGMPDVPTTMPSKEEALAFVRNERRIELAAEGHRFDDIRRYGNDYCSKAMNGPSYAPNGYVVINKVWDNRLMLMPIPQGAIDLNPLLKDDQNPGY</sequence>
<gene>
    <name evidence="9" type="ORF">M124_0785</name>
</gene>
<dbReference type="EMBL" id="JGCY01000239">
    <property type="protein sequence ID" value="EXY75394.1"/>
    <property type="molecule type" value="Genomic_DNA"/>
</dbReference>
<evidence type="ECO:0000256" key="5">
    <source>
        <dbReference type="ARBA" id="ARBA00023237"/>
    </source>
</evidence>
<dbReference type="Pfam" id="PF07980">
    <property type="entry name" value="SusD_RagB"/>
    <property type="match status" value="1"/>
</dbReference>
<evidence type="ECO:0000256" key="6">
    <source>
        <dbReference type="SAM" id="SignalP"/>
    </source>
</evidence>
<comment type="similarity">
    <text evidence="2">Belongs to the SusD family.</text>
</comment>
<evidence type="ECO:0000259" key="8">
    <source>
        <dbReference type="Pfam" id="PF14322"/>
    </source>
</evidence>
<comment type="caution">
    <text evidence="9">The sequence shown here is derived from an EMBL/GenBank/DDBJ whole genome shotgun (WGS) entry which is preliminary data.</text>
</comment>
<dbReference type="GeneID" id="60365922"/>
<keyword evidence="5" id="KW-0998">Cell outer membrane</keyword>
<keyword evidence="4" id="KW-0472">Membrane</keyword>
<proteinExistence type="inferred from homology"/>
<dbReference type="GO" id="GO:0009279">
    <property type="term" value="C:cell outer membrane"/>
    <property type="evidence" value="ECO:0007669"/>
    <property type="project" value="UniProtKB-SubCell"/>
</dbReference>
<dbReference type="Pfam" id="PF14322">
    <property type="entry name" value="SusD-like_3"/>
    <property type="match status" value="1"/>
</dbReference>
<feature type="domain" description="SusD-like N-terminal" evidence="8">
    <location>
        <begin position="79"/>
        <end position="209"/>
    </location>
</feature>
<dbReference type="SUPFAM" id="SSF48452">
    <property type="entry name" value="TPR-like"/>
    <property type="match status" value="1"/>
</dbReference>
<dbReference type="AlphaFoldDB" id="A0A015ST74"/>
<name>A0A015ST74_BACFG</name>
<dbReference type="PATRIC" id="fig|1339315.3.peg.1584"/>
<dbReference type="Gene3D" id="1.25.40.390">
    <property type="match status" value="1"/>
</dbReference>
<dbReference type="Proteomes" id="UP000020529">
    <property type="component" value="Unassembled WGS sequence"/>
</dbReference>
<dbReference type="InterPro" id="IPR011990">
    <property type="entry name" value="TPR-like_helical_dom_sf"/>
</dbReference>
<evidence type="ECO:0000256" key="4">
    <source>
        <dbReference type="ARBA" id="ARBA00023136"/>
    </source>
</evidence>
<evidence type="ECO:0000313" key="9">
    <source>
        <dbReference type="EMBL" id="EXY75394.1"/>
    </source>
</evidence>
<organism evidence="9 10">
    <name type="scientific">Bacteroides fragilis str. 3988T(B)14</name>
    <dbReference type="NCBI Taxonomy" id="1339315"/>
    <lineage>
        <taxon>Bacteria</taxon>
        <taxon>Pseudomonadati</taxon>
        <taxon>Bacteroidota</taxon>
        <taxon>Bacteroidia</taxon>
        <taxon>Bacteroidales</taxon>
        <taxon>Bacteroidaceae</taxon>
        <taxon>Bacteroides</taxon>
    </lineage>
</organism>
<feature type="chain" id="PRO_5001478551" evidence="6">
    <location>
        <begin position="23"/>
        <end position="586"/>
    </location>
</feature>
<evidence type="ECO:0000256" key="2">
    <source>
        <dbReference type="ARBA" id="ARBA00006275"/>
    </source>
</evidence>
<dbReference type="InterPro" id="IPR012944">
    <property type="entry name" value="SusD_RagB_dom"/>
</dbReference>
<protein>
    <submittedName>
        <fullName evidence="9">Starch-binding associating with outer membrane family protein</fullName>
    </submittedName>
</protein>
<feature type="domain" description="RagB/SusD" evidence="7">
    <location>
        <begin position="288"/>
        <end position="586"/>
    </location>
</feature>
<evidence type="ECO:0000313" key="10">
    <source>
        <dbReference type="Proteomes" id="UP000020529"/>
    </source>
</evidence>
<keyword evidence="3 6" id="KW-0732">Signal</keyword>
<dbReference type="PROSITE" id="PS51257">
    <property type="entry name" value="PROKAR_LIPOPROTEIN"/>
    <property type="match status" value="1"/>
</dbReference>